<sequence>MVNALDPHFGTIDYCSFNIIHNINIMFDNSNDLFYL</sequence>
<reference evidence="1" key="1">
    <citation type="journal article" date="2017" name="Science">
        <title>Giant viruses with an expanded complement of translation system components.</title>
        <authorList>
            <person name="Schulz F."/>
            <person name="Yutin N."/>
            <person name="Ivanova N.N."/>
            <person name="Ortega D.R."/>
            <person name="Lee T.K."/>
            <person name="Vierheilig J."/>
            <person name="Daims H."/>
            <person name="Horn M."/>
            <person name="Wagner M."/>
            <person name="Jensen G.J."/>
            <person name="Kyrpides N.C."/>
            <person name="Koonin E.V."/>
            <person name="Woyke T."/>
        </authorList>
    </citation>
    <scope>NUCLEOTIDE SEQUENCE</scope>
    <source>
        <strain evidence="1">CTV1</strain>
    </source>
</reference>
<dbReference type="EMBL" id="KY684083">
    <property type="protein sequence ID" value="ARF08017.1"/>
    <property type="molecule type" value="Genomic_DNA"/>
</dbReference>
<gene>
    <name evidence="1" type="ORF">Catovirus_1_67</name>
</gene>
<evidence type="ECO:0000313" key="1">
    <source>
        <dbReference type="EMBL" id="ARF08017.1"/>
    </source>
</evidence>
<proteinExistence type="predicted"/>
<organism evidence="1">
    <name type="scientific">Catovirus CTV1</name>
    <dbReference type="NCBI Taxonomy" id="1977631"/>
    <lineage>
        <taxon>Viruses</taxon>
        <taxon>Varidnaviria</taxon>
        <taxon>Bamfordvirae</taxon>
        <taxon>Nucleocytoviricota</taxon>
        <taxon>Megaviricetes</taxon>
        <taxon>Imitervirales</taxon>
        <taxon>Mimiviridae</taxon>
        <taxon>Klosneuvirinae</taxon>
        <taxon>Catovirus</taxon>
    </lineage>
</organism>
<protein>
    <submittedName>
        <fullName evidence="1">Uncharacterized protein</fullName>
    </submittedName>
</protein>
<name>A0A1V0S8I1_9VIRU</name>
<accession>A0A1V0S8I1</accession>